<comment type="caution">
    <text evidence="2">The sequence shown here is derived from an EMBL/GenBank/DDBJ whole genome shotgun (WGS) entry which is preliminary data.</text>
</comment>
<dbReference type="EMBL" id="SRKY01000002">
    <property type="protein sequence ID" value="THH37114.1"/>
    <property type="molecule type" value="Genomic_DNA"/>
</dbReference>
<dbReference type="AlphaFoldDB" id="A0A4S4NCG1"/>
<reference evidence="2 3" key="1">
    <citation type="submission" date="2019-04" db="EMBL/GenBank/DDBJ databases">
        <title>Shimia ponticola sp. nov., isolated from seawater.</title>
        <authorList>
            <person name="Kim Y.-O."/>
            <person name="Yoon J.-H."/>
        </authorList>
    </citation>
    <scope>NUCLEOTIDE SEQUENCE [LARGE SCALE GENOMIC DNA]</scope>
    <source>
        <strain evidence="2 3">MYP11</strain>
    </source>
</reference>
<evidence type="ECO:0000259" key="1">
    <source>
        <dbReference type="Pfam" id="PF07045"/>
    </source>
</evidence>
<evidence type="ECO:0000313" key="2">
    <source>
        <dbReference type="EMBL" id="THH37114.1"/>
    </source>
</evidence>
<feature type="domain" description="DUF1330" evidence="1">
    <location>
        <begin position="62"/>
        <end position="142"/>
    </location>
</feature>
<accession>A0A4S4NCG1</accession>
<evidence type="ECO:0000313" key="3">
    <source>
        <dbReference type="Proteomes" id="UP000306602"/>
    </source>
</evidence>
<gene>
    <name evidence="2" type="ORF">E4Z66_09280</name>
</gene>
<dbReference type="Pfam" id="PF07045">
    <property type="entry name" value="DUF1330"/>
    <property type="match status" value="1"/>
</dbReference>
<organism evidence="2 3">
    <name type="scientific">Aliishimia ponticola</name>
    <dbReference type="NCBI Taxonomy" id="2499833"/>
    <lineage>
        <taxon>Bacteria</taxon>
        <taxon>Pseudomonadati</taxon>
        <taxon>Pseudomonadota</taxon>
        <taxon>Alphaproteobacteria</taxon>
        <taxon>Rhodobacterales</taxon>
        <taxon>Paracoccaceae</taxon>
        <taxon>Aliishimia</taxon>
    </lineage>
</organism>
<sequence>MSDTPRDAAGLDAAGEQSIDPTRAQFDAFKGLDRDHPIEMLNLVRFRDKAIYPPDHPLAKEALTGAEGYANYGKDSAPVLERVGGIILWRGRFETMLIGPSDERWDACFIARYPNAHAFLAMVSDPEYKRAVVHRQAAVETSRLIRTSPASGGASFA</sequence>
<dbReference type="InterPro" id="IPR011008">
    <property type="entry name" value="Dimeric_a/b-barrel"/>
</dbReference>
<dbReference type="SUPFAM" id="SSF54909">
    <property type="entry name" value="Dimeric alpha+beta barrel"/>
    <property type="match status" value="1"/>
</dbReference>
<protein>
    <submittedName>
        <fullName evidence="2">DUF1330 domain-containing protein</fullName>
    </submittedName>
</protein>
<dbReference type="Proteomes" id="UP000306602">
    <property type="component" value="Unassembled WGS sequence"/>
</dbReference>
<proteinExistence type="predicted"/>
<name>A0A4S4NCG1_9RHOB</name>
<dbReference type="RefSeq" id="WP_136462713.1">
    <property type="nucleotide sequence ID" value="NZ_SRKY01000002.1"/>
</dbReference>
<dbReference type="PANTHER" id="PTHR40257:SF1">
    <property type="entry name" value="DUF1330 DOMAIN-CONTAINING PROTEIN"/>
    <property type="match status" value="1"/>
</dbReference>
<dbReference type="Gene3D" id="3.30.70.100">
    <property type="match status" value="1"/>
</dbReference>
<dbReference type="OrthoDB" id="8909581at2"/>
<keyword evidence="3" id="KW-1185">Reference proteome</keyword>
<dbReference type="PANTHER" id="PTHR40257">
    <property type="match status" value="1"/>
</dbReference>
<dbReference type="InterPro" id="IPR010753">
    <property type="entry name" value="DUF1330"/>
</dbReference>